<name>A0A7S4VKT2_9DINO</name>
<feature type="coiled-coil region" evidence="1">
    <location>
        <begin position="648"/>
        <end position="697"/>
    </location>
</feature>
<evidence type="ECO:0000256" key="2">
    <source>
        <dbReference type="SAM" id="MobiDB-lite"/>
    </source>
</evidence>
<keyword evidence="1" id="KW-0175">Coiled coil</keyword>
<feature type="compositionally biased region" description="Polar residues" evidence="2">
    <location>
        <begin position="772"/>
        <end position="781"/>
    </location>
</feature>
<evidence type="ECO:0000313" key="3">
    <source>
        <dbReference type="EMBL" id="CAE4589510.1"/>
    </source>
</evidence>
<gene>
    <name evidence="3" type="ORF">AMON00008_LOCUS23491</name>
</gene>
<feature type="region of interest" description="Disordered" evidence="2">
    <location>
        <begin position="743"/>
        <end position="762"/>
    </location>
</feature>
<protein>
    <submittedName>
        <fullName evidence="3">Uncharacterized protein</fullName>
    </submittedName>
</protein>
<sequence>MEATARAEANIRAAEEREAAAEARICQALGRQKSRKISEERVFEERLASGEERAAEAVQQAWAFNIEKAEEARRARERWRNAAHLAAEELEGNARRRREEAVCRAVEAEGRAAARIREAEERRHSVAAWARQAIMDSEAGVESNAASASEARDALRRRAAEAISDMASAERTECLRAEEEAAACKKETVEVLEALERAADESRRASEESSLAEEARLAKAHREQQAEEEVIKAAEAELAAIERTEEKASAEAARECKEAELAMARHAQEAVRRLRAAKDEELAAIASAHARAEERVAAAAREVEARVRAALAQEDSVRHYEAVCVDRIRGDEQEANSRMRVAIHEAHAKEVASRERMLEEAGHADETLKASVRRAEEEAMALKLERAGVVTASEGREAEARCRAIEVLLRMQAKRAVGEQACEEQLAALEEAAAQALAGEQRAAWWAEAEEHTAAEVCQQLQLITLRSGEVCRMGIAHWNGLANQEVQELLASAAEAGAGAAAAEQRAAQAMERERCMGAAQMRKEEERSAAARGFEARETESACLLVEAAKGRTAAVAGAAEQELERLRAGVASEASAAAHSLSSTNREAAVGAGTLLAEVDVEILWAQESREQLAAATEARAHSAQLALAAEDAGRDDRISGEEALAAADAARQVLEARAADMEAAAAAAVQRAQDEQEERIMLLNELHAAAEEAAGELELRAQQACRSTASTEEAWALIQQTMEAEKNSEVHAAIQRLAAAEEDRAQPPQSRSFPRGPRRMLHFRASADPTSCTSRSPSRAPEDDVATQPLAVGSNAAADDFPMSLLSECTT</sequence>
<reference evidence="3" key="1">
    <citation type="submission" date="2021-01" db="EMBL/GenBank/DDBJ databases">
        <authorList>
            <person name="Corre E."/>
            <person name="Pelletier E."/>
            <person name="Niang G."/>
            <person name="Scheremetjew M."/>
            <person name="Finn R."/>
            <person name="Kale V."/>
            <person name="Holt S."/>
            <person name="Cochrane G."/>
            <person name="Meng A."/>
            <person name="Brown T."/>
            <person name="Cohen L."/>
        </authorList>
    </citation>
    <scope>NUCLEOTIDE SEQUENCE</scope>
    <source>
        <strain evidence="3">CCMP3105</strain>
    </source>
</reference>
<feature type="region of interest" description="Disordered" evidence="2">
    <location>
        <begin position="199"/>
        <end position="222"/>
    </location>
</feature>
<dbReference type="AlphaFoldDB" id="A0A7S4VKT2"/>
<evidence type="ECO:0000256" key="1">
    <source>
        <dbReference type="SAM" id="Coils"/>
    </source>
</evidence>
<dbReference type="EMBL" id="HBNR01034216">
    <property type="protein sequence ID" value="CAE4589510.1"/>
    <property type="molecule type" value="Transcribed_RNA"/>
</dbReference>
<organism evidence="3">
    <name type="scientific">Alexandrium monilatum</name>
    <dbReference type="NCBI Taxonomy" id="311494"/>
    <lineage>
        <taxon>Eukaryota</taxon>
        <taxon>Sar</taxon>
        <taxon>Alveolata</taxon>
        <taxon>Dinophyceae</taxon>
        <taxon>Gonyaulacales</taxon>
        <taxon>Pyrocystaceae</taxon>
        <taxon>Alexandrium</taxon>
    </lineage>
</organism>
<accession>A0A7S4VKT2</accession>
<proteinExistence type="predicted"/>
<feature type="region of interest" description="Disordered" evidence="2">
    <location>
        <begin position="768"/>
        <end position="815"/>
    </location>
</feature>